<accession>A0A2V1AJZ8</accession>
<proteinExistence type="predicted"/>
<feature type="signal peptide" evidence="1">
    <location>
        <begin position="1"/>
        <end position="15"/>
    </location>
</feature>
<sequence length="305" mass="31818">MQLSTLALFASSAIAAETFHLKIVSDNSELNGKGIQGLHKGGGFGYFGVSDQLGQEFNYDADKKVLFQNENSLPANVGFMLAEIYGYFLAVGVSVDESDVTFDADGNFNIGKQLYACKQLNDPYRYFADEYGIVASDAPNDSCVKIALQKAGNEPASSSIGSYVATSVETPASSTSIHAGWNSTVTKDITVTGYTTYCPFATTLTIATCENKACGPKTITVSEASTVTITEECIVPKTSTEPKVETTEPGAKVSSAPKSTSLTTVAAVSTSPETSTAVVSSYEGGARRNAFGVAVGFAGAAALLI</sequence>
<evidence type="ECO:0000313" key="3">
    <source>
        <dbReference type="Proteomes" id="UP000244406"/>
    </source>
</evidence>
<feature type="chain" id="PRO_5015998053" evidence="1">
    <location>
        <begin position="16"/>
        <end position="305"/>
    </location>
</feature>
<evidence type="ECO:0000313" key="2">
    <source>
        <dbReference type="EMBL" id="PVH18390.1"/>
    </source>
</evidence>
<gene>
    <name evidence="2" type="ORF">CXQ87_001315</name>
</gene>
<evidence type="ECO:0000256" key="1">
    <source>
        <dbReference type="SAM" id="SignalP"/>
    </source>
</evidence>
<keyword evidence="3" id="KW-1185">Reference proteome</keyword>
<name>A0A2V1AJZ8_9ASCO</name>
<comment type="caution">
    <text evidence="2">The sequence shown here is derived from an EMBL/GenBank/DDBJ whole genome shotgun (WGS) entry which is preliminary data.</text>
</comment>
<dbReference type="RefSeq" id="XP_025339330.1">
    <property type="nucleotide sequence ID" value="XM_025479857.1"/>
</dbReference>
<reference evidence="2 3" key="1">
    <citation type="submission" date="2017-12" db="EMBL/GenBank/DDBJ databases">
        <title>Genome Sequence of the Amphotericin B-resistant Candida duobushaemulonii strain, B09383.</title>
        <authorList>
            <person name="Chow N.A."/>
            <person name="Gade L."/>
            <person name="Batra D."/>
            <person name="Rowe L.A."/>
            <person name="Loparev V.N."/>
            <person name="Litvintseva A.P."/>
        </authorList>
    </citation>
    <scope>NUCLEOTIDE SEQUENCE [LARGE SCALE GENOMIC DNA]</scope>
    <source>
        <strain evidence="2 3">B09383</strain>
    </source>
</reference>
<dbReference type="VEuPathDB" id="FungiDB:CXQ87_001315"/>
<dbReference type="AlphaFoldDB" id="A0A2V1AJZ8"/>
<dbReference type="EMBL" id="PKFP01000008">
    <property type="protein sequence ID" value="PVH18390.1"/>
    <property type="molecule type" value="Genomic_DNA"/>
</dbReference>
<organism evidence="2 3">
    <name type="scientific">Candidozyma duobushaemuli</name>
    <dbReference type="NCBI Taxonomy" id="1231522"/>
    <lineage>
        <taxon>Eukaryota</taxon>
        <taxon>Fungi</taxon>
        <taxon>Dikarya</taxon>
        <taxon>Ascomycota</taxon>
        <taxon>Saccharomycotina</taxon>
        <taxon>Pichiomycetes</taxon>
        <taxon>Metschnikowiaceae</taxon>
        <taxon>Candidozyma</taxon>
    </lineage>
</organism>
<keyword evidence="1" id="KW-0732">Signal</keyword>
<protein>
    <submittedName>
        <fullName evidence="2">Uncharacterized protein</fullName>
    </submittedName>
</protein>
<dbReference type="GeneID" id="37001315"/>
<dbReference type="Proteomes" id="UP000244406">
    <property type="component" value="Unassembled WGS sequence"/>
</dbReference>